<reference evidence="6" key="1">
    <citation type="journal article" date="2019" name="Int. J. Syst. Evol. Microbiol.">
        <title>The Global Catalogue of Microorganisms (GCM) 10K type strain sequencing project: providing services to taxonomists for standard genome sequencing and annotation.</title>
        <authorList>
            <consortium name="The Broad Institute Genomics Platform"/>
            <consortium name="The Broad Institute Genome Sequencing Center for Infectious Disease"/>
            <person name="Wu L."/>
            <person name="Ma J."/>
        </authorList>
    </citation>
    <scope>NUCLEOTIDE SEQUENCE [LARGE SCALE GENOMIC DNA]</scope>
    <source>
        <strain evidence="6">CGMCC 4.7035</strain>
    </source>
</reference>
<evidence type="ECO:0000256" key="3">
    <source>
        <dbReference type="ARBA" id="ARBA00022840"/>
    </source>
</evidence>
<dbReference type="EMBL" id="JBHRWR010000016">
    <property type="protein sequence ID" value="MFC3575871.1"/>
    <property type="molecule type" value="Genomic_DNA"/>
</dbReference>
<dbReference type="InterPro" id="IPR027417">
    <property type="entry name" value="P-loop_NTPase"/>
</dbReference>
<name>A0ABV7SHX3_9ACTN</name>
<dbReference type="PANTHER" id="PTHR42939">
    <property type="entry name" value="ABC TRANSPORTER ATP-BINDING PROTEIN ALBC-RELATED"/>
    <property type="match status" value="1"/>
</dbReference>
<dbReference type="InterPro" id="IPR003439">
    <property type="entry name" value="ABC_transporter-like_ATP-bd"/>
</dbReference>
<protein>
    <submittedName>
        <fullName evidence="5">ABC transporter ATP-binding protein</fullName>
    </submittedName>
</protein>
<dbReference type="CDD" id="cd03230">
    <property type="entry name" value="ABC_DR_subfamily_A"/>
    <property type="match status" value="1"/>
</dbReference>
<evidence type="ECO:0000313" key="6">
    <source>
        <dbReference type="Proteomes" id="UP001595701"/>
    </source>
</evidence>
<keyword evidence="1" id="KW-0813">Transport</keyword>
<evidence type="ECO:0000256" key="1">
    <source>
        <dbReference type="ARBA" id="ARBA00022448"/>
    </source>
</evidence>
<proteinExistence type="predicted"/>
<dbReference type="InterPro" id="IPR051782">
    <property type="entry name" value="ABC_Transporter_VariousFunc"/>
</dbReference>
<dbReference type="InterPro" id="IPR003593">
    <property type="entry name" value="AAA+_ATPase"/>
</dbReference>
<dbReference type="RefSeq" id="WP_310765911.1">
    <property type="nucleotide sequence ID" value="NZ_JBHRWR010000016.1"/>
</dbReference>
<feature type="domain" description="ABC transporter" evidence="4">
    <location>
        <begin position="16"/>
        <end position="240"/>
    </location>
</feature>
<dbReference type="Pfam" id="PF00005">
    <property type="entry name" value="ABC_tran"/>
    <property type="match status" value="1"/>
</dbReference>
<dbReference type="Proteomes" id="UP001595701">
    <property type="component" value="Unassembled WGS sequence"/>
</dbReference>
<accession>A0ABV7SHX3</accession>
<evidence type="ECO:0000259" key="4">
    <source>
        <dbReference type="PROSITE" id="PS50893"/>
    </source>
</evidence>
<dbReference type="PANTHER" id="PTHR42939:SF1">
    <property type="entry name" value="ABC TRANSPORTER ATP-BINDING PROTEIN ALBC-RELATED"/>
    <property type="match status" value="1"/>
</dbReference>
<dbReference type="InterPro" id="IPR017871">
    <property type="entry name" value="ABC_transporter-like_CS"/>
</dbReference>
<keyword evidence="6" id="KW-1185">Reference proteome</keyword>
<keyword evidence="2" id="KW-0547">Nucleotide-binding</keyword>
<gene>
    <name evidence="5" type="ORF">ACFOZ0_21825</name>
</gene>
<dbReference type="SUPFAM" id="SSF52540">
    <property type="entry name" value="P-loop containing nucleoside triphosphate hydrolases"/>
    <property type="match status" value="1"/>
</dbReference>
<dbReference type="PROSITE" id="PS00211">
    <property type="entry name" value="ABC_TRANSPORTER_1"/>
    <property type="match status" value="1"/>
</dbReference>
<sequence length="313" mass="33124">MTTAIGNRGFAGEAAIEAYGVGKRYRRGWALKDCSFRLPAGRVCGLVGPNGAGKSTLMGMAVNLLQPTTGAIRVFGATPGSEEAGRRTAFLGQDKPLFRRFTVAEMLRLGRELNPVWDQGTAEAIVHSGDVPFDARIGTLSGGQRTRVAFALAFGRRPDLLILDEPMADLDPLVRQELTSLLLAEAAEHGTTVLLSSHLLADLESTCDYLVVVASGGVRLAGEVDELLTAHTLLTGADRGDGVRQDLARHTVVESRVNGGQVTVLTRPDGPVAGPWRAQAPALEEVLLAYLRNPDTSPLITPSAQVRKAAAAA</sequence>
<dbReference type="GO" id="GO:0005524">
    <property type="term" value="F:ATP binding"/>
    <property type="evidence" value="ECO:0007669"/>
    <property type="project" value="UniProtKB-KW"/>
</dbReference>
<dbReference type="PROSITE" id="PS50893">
    <property type="entry name" value="ABC_TRANSPORTER_2"/>
    <property type="match status" value="1"/>
</dbReference>
<evidence type="ECO:0000256" key="2">
    <source>
        <dbReference type="ARBA" id="ARBA00022741"/>
    </source>
</evidence>
<keyword evidence="3 5" id="KW-0067">ATP-binding</keyword>
<organism evidence="5 6">
    <name type="scientific">Streptomyces yaanensis</name>
    <dbReference type="NCBI Taxonomy" id="1142239"/>
    <lineage>
        <taxon>Bacteria</taxon>
        <taxon>Bacillati</taxon>
        <taxon>Actinomycetota</taxon>
        <taxon>Actinomycetes</taxon>
        <taxon>Kitasatosporales</taxon>
        <taxon>Streptomycetaceae</taxon>
        <taxon>Streptomyces</taxon>
    </lineage>
</organism>
<dbReference type="Gene3D" id="3.40.50.300">
    <property type="entry name" value="P-loop containing nucleotide triphosphate hydrolases"/>
    <property type="match status" value="1"/>
</dbReference>
<evidence type="ECO:0000313" key="5">
    <source>
        <dbReference type="EMBL" id="MFC3575871.1"/>
    </source>
</evidence>
<comment type="caution">
    <text evidence="5">The sequence shown here is derived from an EMBL/GenBank/DDBJ whole genome shotgun (WGS) entry which is preliminary data.</text>
</comment>
<dbReference type="SMART" id="SM00382">
    <property type="entry name" value="AAA"/>
    <property type="match status" value="1"/>
</dbReference>